<feature type="domain" description="HTH luxR-type" evidence="4">
    <location>
        <begin position="137"/>
        <end position="207"/>
    </location>
</feature>
<keyword evidence="7" id="KW-1185">Reference proteome</keyword>
<evidence type="ECO:0000256" key="1">
    <source>
        <dbReference type="ARBA" id="ARBA00022553"/>
    </source>
</evidence>
<evidence type="ECO:0000256" key="3">
    <source>
        <dbReference type="PROSITE-ProRule" id="PRU00169"/>
    </source>
</evidence>
<dbReference type="Proteomes" id="UP000501003">
    <property type="component" value="Chromosome"/>
</dbReference>
<dbReference type="KEGG" id="aqg:HRU87_01285"/>
<evidence type="ECO:0000256" key="2">
    <source>
        <dbReference type="ARBA" id="ARBA00023125"/>
    </source>
</evidence>
<dbReference type="InterPro" id="IPR051015">
    <property type="entry name" value="EvgA-like"/>
</dbReference>
<dbReference type="PROSITE" id="PS50110">
    <property type="entry name" value="RESPONSE_REGULATORY"/>
    <property type="match status" value="1"/>
</dbReference>
<name>A0A7D4QB14_9MICO</name>
<dbReference type="SUPFAM" id="SSF52172">
    <property type="entry name" value="CheY-like"/>
    <property type="match status" value="1"/>
</dbReference>
<dbReference type="InterPro" id="IPR058245">
    <property type="entry name" value="NreC/VraR/RcsB-like_REC"/>
</dbReference>
<dbReference type="InterPro" id="IPR036388">
    <property type="entry name" value="WH-like_DNA-bd_sf"/>
</dbReference>
<keyword evidence="1 3" id="KW-0597">Phosphoprotein</keyword>
<keyword evidence="2" id="KW-0238">DNA-binding</keyword>
<evidence type="ECO:0000313" key="6">
    <source>
        <dbReference type="EMBL" id="QKJ24870.1"/>
    </source>
</evidence>
<dbReference type="PROSITE" id="PS50043">
    <property type="entry name" value="HTH_LUXR_2"/>
    <property type="match status" value="1"/>
</dbReference>
<evidence type="ECO:0000259" key="5">
    <source>
        <dbReference type="PROSITE" id="PS50110"/>
    </source>
</evidence>
<feature type="modified residue" description="4-aspartylphosphate" evidence="3">
    <location>
        <position position="55"/>
    </location>
</feature>
<dbReference type="SUPFAM" id="SSF46894">
    <property type="entry name" value="C-terminal effector domain of the bipartite response regulators"/>
    <property type="match status" value="1"/>
</dbReference>
<dbReference type="Pfam" id="PF00196">
    <property type="entry name" value="GerE"/>
    <property type="match status" value="1"/>
</dbReference>
<dbReference type="PRINTS" id="PR00038">
    <property type="entry name" value="HTHLUXR"/>
</dbReference>
<protein>
    <submittedName>
        <fullName evidence="6">Response regulator transcription factor</fullName>
    </submittedName>
</protein>
<dbReference type="RefSeq" id="WP_173493167.1">
    <property type="nucleotide sequence ID" value="NZ_CP054056.1"/>
</dbReference>
<dbReference type="CDD" id="cd17535">
    <property type="entry name" value="REC_NarL-like"/>
    <property type="match status" value="1"/>
</dbReference>
<dbReference type="GO" id="GO:0003677">
    <property type="term" value="F:DNA binding"/>
    <property type="evidence" value="ECO:0007669"/>
    <property type="project" value="UniProtKB-KW"/>
</dbReference>
<dbReference type="SMART" id="SM00448">
    <property type="entry name" value="REC"/>
    <property type="match status" value="1"/>
</dbReference>
<organism evidence="6 7">
    <name type="scientific">Aquiluna borgnonia</name>
    <dbReference type="NCBI Taxonomy" id="2499157"/>
    <lineage>
        <taxon>Bacteria</taxon>
        <taxon>Bacillati</taxon>
        <taxon>Actinomycetota</taxon>
        <taxon>Actinomycetes</taxon>
        <taxon>Micrococcales</taxon>
        <taxon>Microbacteriaceae</taxon>
        <taxon>Luna cluster</taxon>
        <taxon>Luna-1 subcluster</taxon>
        <taxon>Aquiluna</taxon>
    </lineage>
</organism>
<accession>A0A7D4QB14</accession>
<dbReference type="Gene3D" id="1.10.10.10">
    <property type="entry name" value="Winged helix-like DNA-binding domain superfamily/Winged helix DNA-binding domain"/>
    <property type="match status" value="1"/>
</dbReference>
<dbReference type="InterPro" id="IPR016032">
    <property type="entry name" value="Sig_transdc_resp-reg_C-effctor"/>
</dbReference>
<dbReference type="AlphaFoldDB" id="A0A7D4QB14"/>
<evidence type="ECO:0000259" key="4">
    <source>
        <dbReference type="PROSITE" id="PS50043"/>
    </source>
</evidence>
<proteinExistence type="predicted"/>
<dbReference type="Gene3D" id="3.40.50.2300">
    <property type="match status" value="1"/>
</dbReference>
<dbReference type="GO" id="GO:0006355">
    <property type="term" value="P:regulation of DNA-templated transcription"/>
    <property type="evidence" value="ECO:0007669"/>
    <property type="project" value="InterPro"/>
</dbReference>
<dbReference type="InterPro" id="IPR001789">
    <property type="entry name" value="Sig_transdc_resp-reg_receiver"/>
</dbReference>
<gene>
    <name evidence="6" type="ORF">HRU87_01285</name>
</gene>
<reference evidence="6 7" key="1">
    <citation type="submission" date="2020-05" db="EMBL/GenBank/DDBJ databases">
        <title>Aquirufa sp. strain 15G-AUS-rot a new Aquirufa species.</title>
        <authorList>
            <person name="Pitt A."/>
            <person name="Hahn M.W."/>
        </authorList>
    </citation>
    <scope>NUCLEOTIDE SEQUENCE [LARGE SCALE GENOMIC DNA]</scope>
    <source>
        <strain evidence="6 7">15G-AUS-rot</strain>
    </source>
</reference>
<dbReference type="EMBL" id="CP054056">
    <property type="protein sequence ID" value="QKJ24870.1"/>
    <property type="molecule type" value="Genomic_DNA"/>
</dbReference>
<dbReference type="Pfam" id="PF00072">
    <property type="entry name" value="Response_reg"/>
    <property type="match status" value="1"/>
</dbReference>
<dbReference type="SMART" id="SM00421">
    <property type="entry name" value="HTH_LUXR"/>
    <property type="match status" value="1"/>
</dbReference>
<dbReference type="PANTHER" id="PTHR45566:SF1">
    <property type="entry name" value="HTH-TYPE TRANSCRIPTIONAL REGULATOR YHJB-RELATED"/>
    <property type="match status" value="1"/>
</dbReference>
<sequence>MDKVRVAIVDDHEAVRLGFAGTCEQFDFDLVGSAPTVEELLIQIEGKDCEVVVTDLSLADGSLVQENVERLIAANTAVLIFSIADKPSLMRSAVKAGATAIVPKSQPMADLAEAIRLASQGIIINNSETSALIDADKFFKDANLSTREREVLSLYASGMSLKQVAYQLQIKQSSAKEHIDRVRVKYAKLGREAATKVDLFKRAIEDGILSGELL</sequence>
<dbReference type="PANTHER" id="PTHR45566">
    <property type="entry name" value="HTH-TYPE TRANSCRIPTIONAL REGULATOR YHJB-RELATED"/>
    <property type="match status" value="1"/>
</dbReference>
<dbReference type="InterPro" id="IPR011006">
    <property type="entry name" value="CheY-like_superfamily"/>
</dbReference>
<feature type="domain" description="Response regulatory" evidence="5">
    <location>
        <begin position="5"/>
        <end position="119"/>
    </location>
</feature>
<evidence type="ECO:0000313" key="7">
    <source>
        <dbReference type="Proteomes" id="UP000501003"/>
    </source>
</evidence>
<dbReference type="GO" id="GO:0000160">
    <property type="term" value="P:phosphorelay signal transduction system"/>
    <property type="evidence" value="ECO:0007669"/>
    <property type="project" value="InterPro"/>
</dbReference>
<dbReference type="InterPro" id="IPR000792">
    <property type="entry name" value="Tscrpt_reg_LuxR_C"/>
</dbReference>